<dbReference type="AlphaFoldDB" id="A0AAU9SEW4"/>
<dbReference type="Proteomes" id="UP000836841">
    <property type="component" value="Chromosome 5"/>
</dbReference>
<organism evidence="2 3">
    <name type="scientific">Thlaspi arvense</name>
    <name type="common">Field penny-cress</name>
    <dbReference type="NCBI Taxonomy" id="13288"/>
    <lineage>
        <taxon>Eukaryota</taxon>
        <taxon>Viridiplantae</taxon>
        <taxon>Streptophyta</taxon>
        <taxon>Embryophyta</taxon>
        <taxon>Tracheophyta</taxon>
        <taxon>Spermatophyta</taxon>
        <taxon>Magnoliopsida</taxon>
        <taxon>eudicotyledons</taxon>
        <taxon>Gunneridae</taxon>
        <taxon>Pentapetalae</taxon>
        <taxon>rosids</taxon>
        <taxon>malvids</taxon>
        <taxon>Brassicales</taxon>
        <taxon>Brassicaceae</taxon>
        <taxon>Thlaspideae</taxon>
        <taxon>Thlaspi</taxon>
    </lineage>
</organism>
<dbReference type="Pfam" id="PF07734">
    <property type="entry name" value="FBA_1"/>
    <property type="match status" value="1"/>
</dbReference>
<feature type="domain" description="F-box associated beta-propeller type 1" evidence="1">
    <location>
        <begin position="3"/>
        <end position="175"/>
    </location>
</feature>
<gene>
    <name evidence="2" type="ORF">TAV2_LOCUS18155</name>
</gene>
<name>A0AAU9SEW4_THLAR</name>
<keyword evidence="3" id="KW-1185">Reference proteome</keyword>
<reference evidence="2 3" key="1">
    <citation type="submission" date="2022-03" db="EMBL/GenBank/DDBJ databases">
        <authorList>
            <person name="Nunn A."/>
            <person name="Chopra R."/>
            <person name="Nunn A."/>
            <person name="Contreras Garrido A."/>
        </authorList>
    </citation>
    <scope>NUCLEOTIDE SEQUENCE [LARGE SCALE GENOMIC DNA]</scope>
</reference>
<proteinExistence type="predicted"/>
<sequence length="226" mass="26185">MSQRLPMNGNMYWIATNTKTEIFIQSFDISTETFKPICCNVPIANELFNGPFHVQVVLSGFKGDRLSLLNQLHRHDGGIEVWVTNKVTDEVVSWSKYFNVTRPGLPELEFRYHHRTLLTYFIHNKTNNIMLCCEEDDAKERYVNIYEIGEVKLAVKDSIQHRNSFNDMLAPSLVPVHVITFDDSHWYFKSCMFFSTASLYFLVWCALVRKHHLNANAVPTVSLSSE</sequence>
<evidence type="ECO:0000313" key="3">
    <source>
        <dbReference type="Proteomes" id="UP000836841"/>
    </source>
</evidence>
<evidence type="ECO:0000259" key="1">
    <source>
        <dbReference type="Pfam" id="PF07734"/>
    </source>
</evidence>
<dbReference type="InterPro" id="IPR017451">
    <property type="entry name" value="F-box-assoc_interact_dom"/>
</dbReference>
<dbReference type="NCBIfam" id="TIGR01640">
    <property type="entry name" value="F_box_assoc_1"/>
    <property type="match status" value="1"/>
</dbReference>
<dbReference type="EMBL" id="OU466861">
    <property type="protein sequence ID" value="CAH2064738.1"/>
    <property type="molecule type" value="Genomic_DNA"/>
</dbReference>
<accession>A0AAU9SEW4</accession>
<dbReference type="InterPro" id="IPR006527">
    <property type="entry name" value="F-box-assoc_dom_typ1"/>
</dbReference>
<evidence type="ECO:0000313" key="2">
    <source>
        <dbReference type="EMBL" id="CAH2064738.1"/>
    </source>
</evidence>
<protein>
    <recommendedName>
        <fullName evidence="1">F-box associated beta-propeller type 1 domain-containing protein</fullName>
    </recommendedName>
</protein>